<dbReference type="PANTHER" id="PTHR32268">
    <property type="entry name" value="HOMOSERINE O-ACETYLTRANSFERASE"/>
    <property type="match status" value="1"/>
</dbReference>
<dbReference type="HAMAP" id="MF_00296">
    <property type="entry name" value="MetX_acyltransf"/>
    <property type="match status" value="1"/>
</dbReference>
<evidence type="ECO:0000256" key="2">
    <source>
        <dbReference type="PIRSR" id="PIRSR000443-1"/>
    </source>
</evidence>
<evidence type="ECO:0000256" key="3">
    <source>
        <dbReference type="SAM" id="MobiDB-lite"/>
    </source>
</evidence>
<dbReference type="Gene3D" id="3.40.50.1820">
    <property type="entry name" value="alpha/beta hydrolase"/>
    <property type="match status" value="1"/>
</dbReference>
<dbReference type="EMBL" id="BEYU01000067">
    <property type="protein sequence ID" value="GBG29842.1"/>
    <property type="molecule type" value="Genomic_DNA"/>
</dbReference>
<gene>
    <name evidence="5" type="ORF">FCC1311_060622</name>
</gene>
<feature type="compositionally biased region" description="Low complexity" evidence="3">
    <location>
        <begin position="1"/>
        <end position="19"/>
    </location>
</feature>
<dbReference type="OrthoDB" id="444135at2759"/>
<keyword evidence="6" id="KW-1185">Reference proteome</keyword>
<dbReference type="InParanoid" id="A0A2R5GFY5"/>
<feature type="compositionally biased region" description="Basic and acidic residues" evidence="3">
    <location>
        <begin position="20"/>
        <end position="32"/>
    </location>
</feature>
<dbReference type="SUPFAM" id="SSF53474">
    <property type="entry name" value="alpha/beta-Hydrolases"/>
    <property type="match status" value="1"/>
</dbReference>
<comment type="similarity">
    <text evidence="1">Belongs to the AB hydrolase superfamily. MetX family.</text>
</comment>
<proteinExistence type="inferred from homology"/>
<feature type="active site" evidence="2">
    <location>
        <position position="400"/>
    </location>
</feature>
<organism evidence="5 6">
    <name type="scientific">Hondaea fermentalgiana</name>
    <dbReference type="NCBI Taxonomy" id="2315210"/>
    <lineage>
        <taxon>Eukaryota</taxon>
        <taxon>Sar</taxon>
        <taxon>Stramenopiles</taxon>
        <taxon>Bigyra</taxon>
        <taxon>Labyrinthulomycetes</taxon>
        <taxon>Thraustochytrida</taxon>
        <taxon>Thraustochytriidae</taxon>
        <taxon>Hondaea</taxon>
    </lineage>
</organism>
<dbReference type="PIRSF" id="PIRSF000443">
    <property type="entry name" value="Homoser_Ac_trans"/>
    <property type="match status" value="1"/>
</dbReference>
<dbReference type="GO" id="GO:0004414">
    <property type="term" value="F:homoserine O-acetyltransferase activity"/>
    <property type="evidence" value="ECO:0007669"/>
    <property type="project" value="TreeGrafter"/>
</dbReference>
<sequence length="442" mass="48500">MASSSSGAASSSAPPTSVDASKRSGSKKESPERRRRSRPVHSVAALQPEASAAVDVTVGTLFPKNEFELSSGAKLAPGSVRIKYSIMGNPDGKKILLCPSMSNSVHAVDGFDPDDQKDHRGWWRRTIGHGPEFGIDLDHFQVIVGAPMGSPFGSTSPLTPGGPNAEEPLRAKFPLITPRDQALHQKLLLDELGIEKVFAVVGGSMGGMQSLQFAANFPDMYDRFVAIAATAQTSPGTVALRSVQRQAVRMDPDFMNGEYKENPKHGLGIARMFGTICYRSPKEFDERFDWYPSVLEQSGDVSFEVERYLQHQALKFTHQVNYDANCYLLLSQSMDLMDIGQNVGTFQEGAARIPPSKAGMLLSYSTDRLTPAQDHERLARVLGQNDVPVHFEVIESKFGHDAFLIENEAQPLNIRLKAFLNASNTPRSADAVHRLVKDMFEH</sequence>
<reference evidence="5 6" key="1">
    <citation type="submission" date="2017-12" db="EMBL/GenBank/DDBJ databases">
        <title>Sequencing, de novo assembly and annotation of complete genome of a new Thraustochytrid species, strain FCC1311.</title>
        <authorList>
            <person name="Sedici K."/>
            <person name="Godart F."/>
            <person name="Aiese Cigliano R."/>
            <person name="Sanseverino W."/>
            <person name="Barakat M."/>
            <person name="Ortet P."/>
            <person name="Marechal E."/>
            <person name="Cagnac O."/>
            <person name="Amato A."/>
        </authorList>
    </citation>
    <scope>NUCLEOTIDE SEQUENCE [LARGE SCALE GENOMIC DNA]</scope>
</reference>
<dbReference type="InterPro" id="IPR000073">
    <property type="entry name" value="AB_hydrolase_1"/>
</dbReference>
<dbReference type="Pfam" id="PF00561">
    <property type="entry name" value="Abhydrolase_1"/>
    <property type="match status" value="1"/>
</dbReference>
<dbReference type="GO" id="GO:0009092">
    <property type="term" value="P:homoserine metabolic process"/>
    <property type="evidence" value="ECO:0007669"/>
    <property type="project" value="TreeGrafter"/>
</dbReference>
<dbReference type="GO" id="GO:0009086">
    <property type="term" value="P:methionine biosynthetic process"/>
    <property type="evidence" value="ECO:0007669"/>
    <property type="project" value="TreeGrafter"/>
</dbReference>
<evidence type="ECO:0000313" key="6">
    <source>
        <dbReference type="Proteomes" id="UP000241890"/>
    </source>
</evidence>
<feature type="active site" evidence="2">
    <location>
        <position position="367"/>
    </location>
</feature>
<name>A0A2R5GFY5_9STRA</name>
<keyword evidence="5" id="KW-0808">Transferase</keyword>
<dbReference type="Proteomes" id="UP000241890">
    <property type="component" value="Unassembled WGS sequence"/>
</dbReference>
<dbReference type="AlphaFoldDB" id="A0A2R5GFY5"/>
<feature type="active site" description="Nucleophile" evidence="2">
    <location>
        <position position="204"/>
    </location>
</feature>
<dbReference type="PANTHER" id="PTHR32268:SF16">
    <property type="entry name" value="SERINE O-SUCCINYLTRANSFERASE"/>
    <property type="match status" value="1"/>
</dbReference>
<evidence type="ECO:0000259" key="4">
    <source>
        <dbReference type="Pfam" id="PF00561"/>
    </source>
</evidence>
<accession>A0A2R5GFY5</accession>
<feature type="region of interest" description="Disordered" evidence="3">
    <location>
        <begin position="1"/>
        <end position="42"/>
    </location>
</feature>
<protein>
    <submittedName>
        <fullName evidence="5">Homoserine O-acetyltransferase</fullName>
    </submittedName>
</protein>
<dbReference type="InterPro" id="IPR008220">
    <property type="entry name" value="HAT_MetX-like"/>
</dbReference>
<feature type="domain" description="AB hydrolase-1" evidence="4">
    <location>
        <begin position="139"/>
        <end position="404"/>
    </location>
</feature>
<comment type="caution">
    <text evidence="5">The sequence shown here is derived from an EMBL/GenBank/DDBJ whole genome shotgun (WGS) entry which is preliminary data.</text>
</comment>
<evidence type="ECO:0000313" key="5">
    <source>
        <dbReference type="EMBL" id="GBG29842.1"/>
    </source>
</evidence>
<dbReference type="InterPro" id="IPR029058">
    <property type="entry name" value="AB_hydrolase_fold"/>
</dbReference>
<evidence type="ECO:0000256" key="1">
    <source>
        <dbReference type="ARBA" id="ARBA00006886"/>
    </source>
</evidence>